<evidence type="ECO:0000313" key="3">
    <source>
        <dbReference type="Proteomes" id="UP000064920"/>
    </source>
</evidence>
<proteinExistence type="predicted"/>
<protein>
    <submittedName>
        <fullName evidence="2">Uncharacterized protein</fullName>
    </submittedName>
</protein>
<reference evidence="2 3" key="1">
    <citation type="submission" date="2015-05" db="EMBL/GenBank/DDBJ databases">
        <authorList>
            <person name="Wang D.B."/>
            <person name="Wang M."/>
        </authorList>
    </citation>
    <scope>NUCLEOTIDE SEQUENCE [LARGE SCALE GENOMIC DNA]</scope>
    <source>
        <strain evidence="2 3">IMCC 12053</strain>
    </source>
</reference>
<gene>
    <name evidence="2" type="ORF">IMCC12053_2625</name>
</gene>
<feature type="compositionally biased region" description="Low complexity" evidence="1">
    <location>
        <begin position="72"/>
        <end position="83"/>
    </location>
</feature>
<keyword evidence="3" id="KW-1185">Reference proteome</keyword>
<dbReference type="KEGG" id="cmar:IMCC12053_2625"/>
<dbReference type="PATRIC" id="fig|1397108.4.peg.2684"/>
<dbReference type="Proteomes" id="UP000064920">
    <property type="component" value="Chromosome"/>
</dbReference>
<accession>A0A0N9ZLK5</accession>
<dbReference type="EMBL" id="CP012023">
    <property type="protein sequence ID" value="ALI56572.1"/>
    <property type="molecule type" value="Genomic_DNA"/>
</dbReference>
<organism evidence="2 3">
    <name type="scientific">Celeribacter marinus</name>
    <dbReference type="NCBI Taxonomy" id="1397108"/>
    <lineage>
        <taxon>Bacteria</taxon>
        <taxon>Pseudomonadati</taxon>
        <taxon>Pseudomonadota</taxon>
        <taxon>Alphaproteobacteria</taxon>
        <taxon>Rhodobacterales</taxon>
        <taxon>Roseobacteraceae</taxon>
        <taxon>Celeribacter</taxon>
    </lineage>
</organism>
<evidence type="ECO:0000313" key="2">
    <source>
        <dbReference type="EMBL" id="ALI56572.1"/>
    </source>
</evidence>
<feature type="region of interest" description="Disordered" evidence="1">
    <location>
        <begin position="63"/>
        <end position="83"/>
    </location>
</feature>
<name>A0A0N9ZLK5_9RHOB</name>
<evidence type="ECO:0000256" key="1">
    <source>
        <dbReference type="SAM" id="MobiDB-lite"/>
    </source>
</evidence>
<dbReference type="AlphaFoldDB" id="A0A0N9ZLK5"/>
<sequence length="83" mass="9432">MIDAFVGWQEPAKAIADKGAMAVISSKSNAKMRIPHNRDLYAMLNLVEWFFLQNERHAKAYKTYEKSNEMTSPLSTSSRSSFS</sequence>